<name>A0A8J7CCT6_9BACT</name>
<dbReference type="Gene3D" id="2.60.40.10">
    <property type="entry name" value="Immunoglobulins"/>
    <property type="match status" value="3"/>
</dbReference>
<keyword evidence="1" id="KW-0732">Signal</keyword>
<feature type="compositionally biased region" description="Polar residues" evidence="2">
    <location>
        <begin position="514"/>
        <end position="546"/>
    </location>
</feature>
<dbReference type="EMBL" id="JACXWD010000018">
    <property type="protein sequence ID" value="MBD3867917.1"/>
    <property type="molecule type" value="Genomic_DNA"/>
</dbReference>
<dbReference type="Proteomes" id="UP000648239">
    <property type="component" value="Unassembled WGS sequence"/>
</dbReference>
<gene>
    <name evidence="4" type="ORF">IFK94_07325</name>
</gene>
<organism evidence="4 5">
    <name type="scientific">Candidatus Polarisedimenticola svalbardensis</name>
    <dbReference type="NCBI Taxonomy" id="2886004"/>
    <lineage>
        <taxon>Bacteria</taxon>
        <taxon>Pseudomonadati</taxon>
        <taxon>Acidobacteriota</taxon>
        <taxon>Candidatus Polarisedimenticolia</taxon>
        <taxon>Candidatus Polarisedimenticolales</taxon>
        <taxon>Candidatus Polarisedimenticolaceae</taxon>
        <taxon>Candidatus Polarisedimenticola</taxon>
    </lineage>
</organism>
<evidence type="ECO:0000313" key="5">
    <source>
        <dbReference type="Proteomes" id="UP000648239"/>
    </source>
</evidence>
<dbReference type="Gene3D" id="3.90.10.10">
    <property type="entry name" value="Cytochrome C3"/>
    <property type="match status" value="2"/>
</dbReference>
<dbReference type="PANTHER" id="PTHR35038">
    <property type="entry name" value="DISSIMILATORY SULFITE REDUCTASE SIRA"/>
    <property type="match status" value="1"/>
</dbReference>
<feature type="region of interest" description="Disordered" evidence="2">
    <location>
        <begin position="842"/>
        <end position="873"/>
    </location>
</feature>
<protein>
    <submittedName>
        <fullName evidence="4">CxxxxCH/CxxCH domain-containing protein</fullName>
    </submittedName>
</protein>
<evidence type="ECO:0000259" key="3">
    <source>
        <dbReference type="SMART" id="SM00060"/>
    </source>
</evidence>
<dbReference type="InterPro" id="IPR013783">
    <property type="entry name" value="Ig-like_fold"/>
</dbReference>
<proteinExistence type="predicted"/>
<dbReference type="PANTHER" id="PTHR35038:SF8">
    <property type="entry name" value="C-TYPE POLYHEME CYTOCHROME OMCC"/>
    <property type="match status" value="1"/>
</dbReference>
<sequence length="2537" mass="263995">MSQVVNGILQRRMTIAVVFLLLTITPVIAVDVVTEGNMEVPGTDNWLPGVDTLGTNTHSETATDQVGGGTYSLKGISDSGTKKLPVGWYYDQTVGVIDLNASVSLSLWYGFQFNANIGQANGTVFFDIKPTASGTWTNVWSQALTPVLNTFGPGTVTSLPVGGSFTTTESYDVRMRFEGQTGNDTAATIDIWWDNIVLDVTSTNVPPTVTINNPADTGSIGGGASYVIDGTSSDSDGTVQSVTLTIARPSGSPTEWWNGTVWQGTTTTVSAVNTGTNYSTWNYTWNWTTDMDGTAVDFTAEATDDLVATGTDINTASVDTEAPRILTGVRFSTDPTSGDANFTLASDWTETNAGTPQFQYNLNNTGLSGWANGSTGNTSSYSPSPAEPLTGSDYFTGIESQHTDTFANGPTPSTDAGPFYVLPLTPLAPTVANNGTTDSLNVTINVNPGETGTGMLYAIQCNTAGGFVQVDHTCNVTEVWQDATTWGSPVTVTGLSQGTLYAFSVAAGNPKDGTPTTGERSASAYSGTGSDSTSAGNQNPAVTINNPADAGSIGGGASYVIDGTSSDSDGTVQSVTLTIARPSGSPTEWWNGTVWQGTTTTVSAVNTGTNYSTWNYTWNWTTDMDGTAVDFTAEATDDLVATGTDINTASVDTEAPRILTGVRFSTDPTSGDANFTLASDWTETNAGTPQFQYNLNNTGLSGWANGSTGNTSSYSPSPAEPLTGSDYFTGIESQHTDTFANGPTPSTDAGPFYVLPLTPLAPTVANNGTTDSLNVTINVNPGETGTGMLYAIQCNTAGGFVQVDHTCNVTEVWQTASVWGAPVTVTGLSSGTSYQFSVAAGNPNDGTPTTGERSASAYSGIGSGTTSTPPANNVTVNPPTAVIDNCNQITVTVTFTGDDNSNSSTVFQRSPNGVDTWTQVATCGAVGGPSPRSCVDTTVVDSTVYYYRTDFTDTDGVVGTDPSDPIGPYDNSPYCSVDGTTIDANSAEATTCNLITTTSRFTGDDNGDGYTEVQYNTVNSFPGTIGCARNGGASPRQCRIPELTASQDYWLRFHYVDPDGVVAGATANDEIIGPVNTGACAGDGQAATILILSPARNGIIGGTDTVKVQVFDSPIGSVSVAWSVDGGGTAAASQNVNYDCGTDCAVFEFDLNTTTIGTNPQSLSNGSHYLTIEATDGDGHVARIGHAVRVSNTGDKAAGSGMLLRRTHGSQLCRDCHNLQTHSSQSTSAKYGNWAMDCVTCHTPHRTTNIYLIDGTIETPNSGSRTVRFENTAGAVADSSAGGTATYANEDNGTQADGICQACHTRTENATGDARWRNSDSGGNVDTHYDSASTSQCTGCHTHDTGFSGAGAGCDSCHDAPPPNADDGVHEAHYAIALGVPDSYSNLTSATTAADYGFTCAKCHSGSHFNDSNAGTPVDPHVVEVAFDATVDPQNPGASYTPAAGQNDTGPGGETWQWSDGSCSTLYCHSNATPLDGGAPVYASPTWNQAAALTCTSCHDGAGAATGLSNAHRLHTDPAKYDFECLRCHINTITAPTNDAVADKREHVDGQKDVFFDSGGVNNSGGGYNGSPGYTCSDTYCHSSGTDQTAPYTSTSIAWNATASCRSCHDGDAGTAPTMSSGKHENHINNAGILGANYECATCHSSTVTAGNNEVVTGFGNHVNGVSNVTGTLVDATYSSPTCTTSYCHSSGQNPTGTSFEYEPTPSWFTATGDALDCTGCHGNHSTATVPSSFGEPDYPNAGAGLANANSHDRHVTAATDCSNCHSTTTTTGTVILAGAPHADQVRDVVIHGDYDLNGGTGNYTSVTKTCNSVECHGAANTPQWGDDLSCLNCHTGTEGDPLGNGAPNAVDDEWSTDGHGSAAGGSFSSAEDGCDYCHQLDAGHTPTAGINPYRLRVGVQDTGGNPSYDYGSTPGTAVCLVCHETGDTGVSRNSAGSALGVEDSSLDVDTAHFGTKHQQPEGGELCWDCHDPHGVANNILMVKDQVSQASDQYGIPSSTVLVEFTDRTTIGPTSGGFVEGTNSPRRGMCQACHAIKAGDPGTDPTASTKWWRNDGTDFDTGAGDSDHNIGTLCTDCHFHTDNFKGAGGDCLGCHGDASGAPARRAVDGDFSKNSHHVGASVDSTGTALYSQPNMGGALTNYDCVVCHAEGKVVGGLTDTTGQPHMDGIIDLRNTDSATTYWSYDKDSITGASNTWMSGNTGWETETSTALDPFCLSCHDVDGAASTFNSGANEGLGFTGSATNPFADSAITNEYDQRSRGAVVNIRNKVDAYVDNSNNPITPVDREGGAEPRTADSRPDPTDGIYSRHAIRGDGTFGSGSVYGTSQMPTNRWEARPSGGSWNDTSLMGCADCHTTDGANGASGNAHGAGTEYLLKNKDGSSATEPTFDIRSADVSQINCYKCHSWTWYSRERNSEHTDSNSDWVFLADQDFPQRVASNGNVYGLPCTNCHGGFGWGAIHGTSDMFNINDGTGTPSQRQAYRFTNGASLRFYDPNGWNTTSFTCYTLSAPDSFGACTQHGPGNGKTFNRPLVRDIQY</sequence>
<feature type="domain" description="Fibronectin type-III" evidence="3">
    <location>
        <begin position="423"/>
        <end position="515"/>
    </location>
</feature>
<feature type="compositionally biased region" description="Basic and acidic residues" evidence="2">
    <location>
        <begin position="2284"/>
        <end position="2301"/>
    </location>
</feature>
<dbReference type="InterPro" id="IPR010176">
    <property type="entry name" value="C4xCH_C2xCH_motif_GEOSU"/>
</dbReference>
<evidence type="ECO:0000256" key="2">
    <source>
        <dbReference type="SAM" id="MobiDB-lite"/>
    </source>
</evidence>
<dbReference type="GO" id="GO:0016491">
    <property type="term" value="F:oxidoreductase activity"/>
    <property type="evidence" value="ECO:0007669"/>
    <property type="project" value="TreeGrafter"/>
</dbReference>
<feature type="region of interest" description="Disordered" evidence="2">
    <location>
        <begin position="508"/>
        <end position="549"/>
    </location>
</feature>
<feature type="domain" description="Fibronectin type-III" evidence="3">
    <location>
        <begin position="756"/>
        <end position="849"/>
    </location>
</feature>
<feature type="compositionally biased region" description="Polar residues" evidence="2">
    <location>
        <begin position="1433"/>
        <end position="1449"/>
    </location>
</feature>
<evidence type="ECO:0000256" key="1">
    <source>
        <dbReference type="ARBA" id="ARBA00022729"/>
    </source>
</evidence>
<feature type="region of interest" description="Disordered" evidence="2">
    <location>
        <begin position="2275"/>
        <end position="2311"/>
    </location>
</feature>
<evidence type="ECO:0000313" key="4">
    <source>
        <dbReference type="EMBL" id="MBD3867917.1"/>
    </source>
</evidence>
<feature type="compositionally biased region" description="Polar residues" evidence="2">
    <location>
        <begin position="844"/>
        <end position="857"/>
    </location>
</feature>
<dbReference type="InterPro" id="IPR003961">
    <property type="entry name" value="FN3_dom"/>
</dbReference>
<accession>A0A8J7CCT6</accession>
<feature type="region of interest" description="Disordered" evidence="2">
    <location>
        <begin position="1433"/>
        <end position="1454"/>
    </location>
</feature>
<dbReference type="NCBIfam" id="TIGR01904">
    <property type="entry name" value="GSu_C4xC__C2xCH"/>
    <property type="match status" value="3"/>
</dbReference>
<feature type="region of interest" description="Disordered" evidence="2">
    <location>
        <begin position="1842"/>
        <end position="1865"/>
    </location>
</feature>
<dbReference type="SUPFAM" id="SSF48695">
    <property type="entry name" value="Multiheme cytochromes"/>
    <property type="match status" value="4"/>
</dbReference>
<dbReference type="SMART" id="SM00060">
    <property type="entry name" value="FN3"/>
    <property type="match status" value="2"/>
</dbReference>
<reference evidence="4 5" key="1">
    <citation type="submission" date="2020-08" db="EMBL/GenBank/DDBJ databases">
        <title>Acidobacteriota in marine sediments use diverse sulfur dissimilation pathways.</title>
        <authorList>
            <person name="Wasmund K."/>
        </authorList>
    </citation>
    <scope>NUCLEOTIDE SEQUENCE [LARGE SCALE GENOMIC DNA]</scope>
    <source>
        <strain evidence="4">MAG AM4</strain>
    </source>
</reference>
<comment type="caution">
    <text evidence="4">The sequence shown here is derived from an EMBL/GenBank/DDBJ whole genome shotgun (WGS) entry which is preliminary data.</text>
</comment>
<dbReference type="Pfam" id="PF09698">
    <property type="entry name" value="GSu_C4xC__C2xCH"/>
    <property type="match status" value="3"/>
</dbReference>
<dbReference type="InterPro" id="IPR051829">
    <property type="entry name" value="Multiheme_Cytochr_ET"/>
</dbReference>
<dbReference type="InterPro" id="IPR036280">
    <property type="entry name" value="Multihaem_cyt_sf"/>
</dbReference>